<protein>
    <submittedName>
        <fullName evidence="1">Uncharacterized protein</fullName>
    </submittedName>
</protein>
<dbReference type="KEGG" id="scl:sce5366"/>
<sequence>MMASDAILTQVWESNDDGRTWTQAGVDFPSTFLGVTLDSAPSDPRRIYVSGRRNGPTFCLCDCTGPGRQIGTYDVPFERLESKGAACGLEDFVRDVRERRVPVVRRRGCHSPASGGHSPARGGACRNCADARPEEMALLPISTLRFRGLVRRAPLRRQPACIEVWLDTDGSSRAR</sequence>
<dbReference type="Proteomes" id="UP000002139">
    <property type="component" value="Chromosome"/>
</dbReference>
<organism evidence="1 2">
    <name type="scientific">Sorangium cellulosum (strain So ce56)</name>
    <name type="common">Polyangium cellulosum (strain So ce56)</name>
    <dbReference type="NCBI Taxonomy" id="448385"/>
    <lineage>
        <taxon>Bacteria</taxon>
        <taxon>Pseudomonadati</taxon>
        <taxon>Myxococcota</taxon>
        <taxon>Polyangia</taxon>
        <taxon>Polyangiales</taxon>
        <taxon>Polyangiaceae</taxon>
        <taxon>Sorangium</taxon>
    </lineage>
</organism>
<accession>A9FXM4</accession>
<keyword evidence="2" id="KW-1185">Reference proteome</keyword>
<evidence type="ECO:0000313" key="2">
    <source>
        <dbReference type="Proteomes" id="UP000002139"/>
    </source>
</evidence>
<gene>
    <name evidence="1" type="ordered locus">sce5366</name>
</gene>
<reference evidence="1 2" key="1">
    <citation type="journal article" date="2007" name="Nat. Biotechnol.">
        <title>Complete genome sequence of the myxobacterium Sorangium cellulosum.</title>
        <authorList>
            <person name="Schneiker S."/>
            <person name="Perlova O."/>
            <person name="Kaiser O."/>
            <person name="Gerth K."/>
            <person name="Alici A."/>
            <person name="Altmeyer M.O."/>
            <person name="Bartels D."/>
            <person name="Bekel T."/>
            <person name="Beyer S."/>
            <person name="Bode E."/>
            <person name="Bode H.B."/>
            <person name="Bolten C.J."/>
            <person name="Choudhuri J.V."/>
            <person name="Doss S."/>
            <person name="Elnakady Y.A."/>
            <person name="Frank B."/>
            <person name="Gaigalat L."/>
            <person name="Goesmann A."/>
            <person name="Groeger C."/>
            <person name="Gross F."/>
            <person name="Jelsbak L."/>
            <person name="Jelsbak L."/>
            <person name="Kalinowski J."/>
            <person name="Kegler C."/>
            <person name="Knauber T."/>
            <person name="Konietzny S."/>
            <person name="Kopp M."/>
            <person name="Krause L."/>
            <person name="Krug D."/>
            <person name="Linke B."/>
            <person name="Mahmud T."/>
            <person name="Martinez-Arias R."/>
            <person name="McHardy A.C."/>
            <person name="Merai M."/>
            <person name="Meyer F."/>
            <person name="Mormann S."/>
            <person name="Munoz-Dorado J."/>
            <person name="Perez J."/>
            <person name="Pradella S."/>
            <person name="Rachid S."/>
            <person name="Raddatz G."/>
            <person name="Rosenau F."/>
            <person name="Rueckert C."/>
            <person name="Sasse F."/>
            <person name="Scharfe M."/>
            <person name="Schuster S.C."/>
            <person name="Suen G."/>
            <person name="Treuner-Lange A."/>
            <person name="Velicer G.J."/>
            <person name="Vorholter F.-J."/>
            <person name="Weissman K.J."/>
            <person name="Welch R.D."/>
            <person name="Wenzel S.C."/>
            <person name="Whitworth D.E."/>
            <person name="Wilhelm S."/>
            <person name="Wittmann C."/>
            <person name="Bloecker H."/>
            <person name="Puehler A."/>
            <person name="Mueller R."/>
        </authorList>
    </citation>
    <scope>NUCLEOTIDE SEQUENCE [LARGE SCALE GENOMIC DNA]</scope>
    <source>
        <strain evidence="2">So ce56</strain>
    </source>
</reference>
<evidence type="ECO:0000313" key="1">
    <source>
        <dbReference type="EMBL" id="CAN95529.1"/>
    </source>
</evidence>
<dbReference type="AlphaFoldDB" id="A9FXM4"/>
<dbReference type="HOGENOM" id="CLU_1531551_0_0_7"/>
<dbReference type="EMBL" id="AM746676">
    <property type="protein sequence ID" value="CAN95529.1"/>
    <property type="molecule type" value="Genomic_DNA"/>
</dbReference>
<name>A9FXM4_SORC5</name>
<proteinExistence type="predicted"/>
<dbReference type="eggNOG" id="COG4409">
    <property type="taxonomic scope" value="Bacteria"/>
</dbReference>